<dbReference type="KEGG" id="fro:AALO17_12830"/>
<name>A0A140DUU0_9FIRM</name>
<dbReference type="Pfam" id="PF00882">
    <property type="entry name" value="Zn_dep_PLPC"/>
    <property type="match status" value="1"/>
</dbReference>
<sequence length="325" mass="37021">MPNLITHALLAQEAAGRMPADIQSLLESRAHLVGIGSSGPDFLFFQGLNPVSFWKPARIRQYGGRFHHSHINEFYLSALESIRREKSPEIRLDMEAYVCGHLCHWALDSTAHPYIYARTGDGTADSSTRHHTMESLIDAIMLKIKRDQTIREFHFPSIADASREEKRAIARIYVPAIAQIFQDDIQPHLIADSLDDWHSMQKRFYDAGGGKKQTLKTMEKWLGKENLISGLVVPAQIEDNWDVMNLQHRRWTHPCDGTLTFTDSFLDLYDKAVEKAVTAMSLFMDAVNDPAADHAFLAFLDDRGYDTNMTTDCPMVNFDIIDFKY</sequence>
<reference evidence="2 3" key="1">
    <citation type="journal article" date="2016" name="Gut Pathog.">
        <title>Whole genome sequencing of "Faecalibaculum rodentium" ALO17, isolated from C57BL/6J laboratory mouse feces.</title>
        <authorList>
            <person name="Lim S."/>
            <person name="Chang D.H."/>
            <person name="Ahn S."/>
            <person name="Kim B.C."/>
        </authorList>
    </citation>
    <scope>NUCLEOTIDE SEQUENCE [LARGE SCALE GENOMIC DNA]</scope>
    <source>
        <strain evidence="2 3">Alo17</strain>
    </source>
</reference>
<proteinExistence type="predicted"/>
<dbReference type="InterPro" id="IPR029002">
    <property type="entry name" value="PLPC/GPLD1"/>
</dbReference>
<dbReference type="OrthoDB" id="9810528at2"/>
<dbReference type="Proteomes" id="UP000069771">
    <property type="component" value="Chromosome"/>
</dbReference>
<dbReference type="GeneID" id="78478010"/>
<evidence type="ECO:0000313" key="2">
    <source>
        <dbReference type="EMBL" id="AMK54417.1"/>
    </source>
</evidence>
<dbReference type="AlphaFoldDB" id="A0A140DUU0"/>
<accession>A0A140DUU0</accession>
<evidence type="ECO:0000313" key="3">
    <source>
        <dbReference type="Proteomes" id="UP000069771"/>
    </source>
</evidence>
<evidence type="ECO:0000259" key="1">
    <source>
        <dbReference type="Pfam" id="PF00882"/>
    </source>
</evidence>
<gene>
    <name evidence="2" type="ORF">AALO17_12830</name>
</gene>
<keyword evidence="3" id="KW-1185">Reference proteome</keyword>
<dbReference type="RefSeq" id="WP_067556751.1">
    <property type="nucleotide sequence ID" value="NZ_CANRYF010000018.1"/>
</dbReference>
<feature type="domain" description="Phospholipase C/D" evidence="1">
    <location>
        <begin position="6"/>
        <end position="151"/>
    </location>
</feature>
<dbReference type="EMBL" id="CP011391">
    <property type="protein sequence ID" value="AMK54417.1"/>
    <property type="molecule type" value="Genomic_DNA"/>
</dbReference>
<organism evidence="2 3">
    <name type="scientific">Faecalibaculum rodentium</name>
    <dbReference type="NCBI Taxonomy" id="1702221"/>
    <lineage>
        <taxon>Bacteria</taxon>
        <taxon>Bacillati</taxon>
        <taxon>Bacillota</taxon>
        <taxon>Erysipelotrichia</taxon>
        <taxon>Erysipelotrichales</taxon>
        <taxon>Erysipelotrichaceae</taxon>
        <taxon>Faecalibaculum</taxon>
    </lineage>
</organism>
<protein>
    <recommendedName>
        <fullName evidence="1">Phospholipase C/D domain-containing protein</fullName>
    </recommendedName>
</protein>
<dbReference type="STRING" id="1702221.AALO17_12830"/>